<protein>
    <submittedName>
        <fullName evidence="2">Uncharacterized protein</fullName>
    </submittedName>
</protein>
<dbReference type="Proteomes" id="UP000585474">
    <property type="component" value="Unassembled WGS sequence"/>
</dbReference>
<evidence type="ECO:0000256" key="1">
    <source>
        <dbReference type="SAM" id="MobiDB-lite"/>
    </source>
</evidence>
<feature type="region of interest" description="Disordered" evidence="1">
    <location>
        <begin position="205"/>
        <end position="240"/>
    </location>
</feature>
<feature type="region of interest" description="Disordered" evidence="1">
    <location>
        <begin position="150"/>
        <end position="177"/>
    </location>
</feature>
<dbReference type="EMBL" id="BJWL01000045">
    <property type="protein sequence ID" value="GFS28557.1"/>
    <property type="molecule type" value="Genomic_DNA"/>
</dbReference>
<feature type="compositionally biased region" description="Basic and acidic residues" evidence="1">
    <location>
        <begin position="65"/>
        <end position="84"/>
    </location>
</feature>
<name>A0A7J0D6Z2_9ERIC</name>
<keyword evidence="3" id="KW-1185">Reference proteome</keyword>
<proteinExistence type="predicted"/>
<sequence>MGHRERGGTVVISNSPPNESLSMILVSPNSRIRFAFKRSYNIKDYRHLDSRYPTSTYLSGVLTPDKGEGRGKVRERPENDKISENGKVNLQSRDTYHGQNRSEATSRKTERLGLLKHAWSRSIRTRPVRTMTGTVHHAVSLLGYPPTRSKHLPISGSSDIPVVETTENEDSDTSSVSDPVMALFEQNLAPDWEVMLAPFKQETAYAEEGSEADNCSDKESSDDETLIEEQPAPRELEEGTQATCDVSYWSNPYFNLIGKHKSPFRLADIS</sequence>
<gene>
    <name evidence="2" type="ORF">Acr_00g0002510</name>
</gene>
<evidence type="ECO:0000313" key="2">
    <source>
        <dbReference type="EMBL" id="GFS28557.1"/>
    </source>
</evidence>
<accession>A0A7J0D6Z2</accession>
<comment type="caution">
    <text evidence="2">The sequence shown here is derived from an EMBL/GenBank/DDBJ whole genome shotgun (WGS) entry which is preliminary data.</text>
</comment>
<dbReference type="AlphaFoldDB" id="A0A7J0D6Z2"/>
<feature type="region of interest" description="Disordered" evidence="1">
    <location>
        <begin position="56"/>
        <end position="85"/>
    </location>
</feature>
<evidence type="ECO:0000313" key="3">
    <source>
        <dbReference type="Proteomes" id="UP000585474"/>
    </source>
</evidence>
<reference evidence="3" key="1">
    <citation type="submission" date="2019-07" db="EMBL/GenBank/DDBJ databases">
        <title>De Novo Assembly of kiwifruit Actinidia rufa.</title>
        <authorList>
            <person name="Sugita-Konishi S."/>
            <person name="Sato K."/>
            <person name="Mori E."/>
            <person name="Abe Y."/>
            <person name="Kisaki G."/>
            <person name="Hamano K."/>
            <person name="Suezawa K."/>
            <person name="Otani M."/>
            <person name="Fukuda T."/>
            <person name="Manabe T."/>
            <person name="Gomi K."/>
            <person name="Tabuchi M."/>
            <person name="Akimitsu K."/>
            <person name="Kataoka I."/>
        </authorList>
    </citation>
    <scope>NUCLEOTIDE SEQUENCE [LARGE SCALE GENOMIC DNA]</scope>
    <source>
        <strain evidence="3">cv. Fuchu</strain>
    </source>
</reference>
<organism evidence="2 3">
    <name type="scientific">Actinidia rufa</name>
    <dbReference type="NCBI Taxonomy" id="165716"/>
    <lineage>
        <taxon>Eukaryota</taxon>
        <taxon>Viridiplantae</taxon>
        <taxon>Streptophyta</taxon>
        <taxon>Embryophyta</taxon>
        <taxon>Tracheophyta</taxon>
        <taxon>Spermatophyta</taxon>
        <taxon>Magnoliopsida</taxon>
        <taxon>eudicotyledons</taxon>
        <taxon>Gunneridae</taxon>
        <taxon>Pentapetalae</taxon>
        <taxon>asterids</taxon>
        <taxon>Ericales</taxon>
        <taxon>Actinidiaceae</taxon>
        <taxon>Actinidia</taxon>
    </lineage>
</organism>